<protein>
    <submittedName>
        <fullName evidence="2">Gluconate 2-dehydrogenase subunit 3 family protein</fullName>
        <ecNumber evidence="2">1.-.-.-</ecNumber>
    </submittedName>
</protein>
<dbReference type="Proteomes" id="UP001382727">
    <property type="component" value="Chromosome"/>
</dbReference>
<accession>A0ABZ2MHP7</accession>
<reference evidence="2 3" key="1">
    <citation type="submission" date="2024-02" db="EMBL/GenBank/DDBJ databases">
        <title>Janibacter sp. nov., isolated from gut of marine sandworm.</title>
        <authorList>
            <person name="Kim B."/>
            <person name="Jun M.O."/>
            <person name="Shin N.-R."/>
        </authorList>
    </citation>
    <scope>NUCLEOTIDE SEQUENCE [LARGE SCALE GENOMIC DNA]</scope>
    <source>
        <strain evidence="2 3">A1S7</strain>
    </source>
</reference>
<dbReference type="EC" id="1.-.-.-" evidence="2"/>
<name>A0ABZ2MHP7_9MICO</name>
<keyword evidence="2" id="KW-0560">Oxidoreductase</keyword>
<organism evidence="2 3">
    <name type="scientific">Janibacter alittae</name>
    <dbReference type="NCBI Taxonomy" id="3115209"/>
    <lineage>
        <taxon>Bacteria</taxon>
        <taxon>Bacillati</taxon>
        <taxon>Actinomycetota</taxon>
        <taxon>Actinomycetes</taxon>
        <taxon>Micrococcales</taxon>
        <taxon>Intrasporangiaceae</taxon>
        <taxon>Janibacter</taxon>
    </lineage>
</organism>
<evidence type="ECO:0000313" key="3">
    <source>
        <dbReference type="Proteomes" id="UP001382727"/>
    </source>
</evidence>
<dbReference type="Pfam" id="PF13618">
    <property type="entry name" value="Gluconate_2-dh3"/>
    <property type="match status" value="1"/>
</dbReference>
<dbReference type="InterPro" id="IPR027056">
    <property type="entry name" value="Gluconate_2DH_su3"/>
</dbReference>
<dbReference type="GO" id="GO:0016491">
    <property type="term" value="F:oxidoreductase activity"/>
    <property type="evidence" value="ECO:0007669"/>
    <property type="project" value="UniProtKB-KW"/>
</dbReference>
<dbReference type="RefSeq" id="WP_338749692.1">
    <property type="nucleotide sequence ID" value="NZ_CP144913.1"/>
</dbReference>
<feature type="compositionally biased region" description="Basic and acidic residues" evidence="1">
    <location>
        <begin position="1"/>
        <end position="19"/>
    </location>
</feature>
<feature type="compositionally biased region" description="Basic and acidic residues" evidence="1">
    <location>
        <begin position="233"/>
        <end position="246"/>
    </location>
</feature>
<gene>
    <name evidence="2" type="ORF">V1351_00550</name>
</gene>
<keyword evidence="3" id="KW-1185">Reference proteome</keyword>
<proteinExistence type="predicted"/>
<feature type="region of interest" description="Disordered" evidence="1">
    <location>
        <begin position="1"/>
        <end position="39"/>
    </location>
</feature>
<sequence length="246" mass="27657">MVDKDRGEHLPNRRPDRQPPHPSWLPRQRRGTTPQMIGRYPDFDVLDTLDTWDETTKKVVLARLDPPGPLRFFTDDEEPTLRALCDACTAQDREPRVPVAETVDAKLADGRLDGFQYADMPDDRDTWRLVLAGLDEAARQRGAASFAGTDDETRHAIIDDLSRGALTGGSWDRLNVSRAWSVCMRAILSAFYSHPWAWNEIGFGGPAYPRGFMRRGTLGSREPFETPGAGAEDPSRVVRQHPEEFG</sequence>
<feature type="region of interest" description="Disordered" evidence="1">
    <location>
        <begin position="219"/>
        <end position="246"/>
    </location>
</feature>
<dbReference type="EMBL" id="CP144913">
    <property type="protein sequence ID" value="WXB76579.1"/>
    <property type="molecule type" value="Genomic_DNA"/>
</dbReference>
<evidence type="ECO:0000313" key="2">
    <source>
        <dbReference type="EMBL" id="WXB76579.1"/>
    </source>
</evidence>
<evidence type="ECO:0000256" key="1">
    <source>
        <dbReference type="SAM" id="MobiDB-lite"/>
    </source>
</evidence>